<evidence type="ECO:0008006" key="12">
    <source>
        <dbReference type="Google" id="ProtNLM"/>
    </source>
</evidence>
<dbReference type="GO" id="GO:0005737">
    <property type="term" value="C:cytoplasm"/>
    <property type="evidence" value="ECO:0007669"/>
    <property type="project" value="UniProtKB-SubCell"/>
</dbReference>
<dbReference type="Pfam" id="PF26628">
    <property type="entry name" value="DUF8202"/>
    <property type="match status" value="1"/>
</dbReference>
<dbReference type="InterPro" id="IPR044023">
    <property type="entry name" value="Ig_7"/>
</dbReference>
<dbReference type="InterPro" id="IPR013320">
    <property type="entry name" value="ConA-like_dom_sf"/>
</dbReference>
<dbReference type="EMBL" id="CP028811">
    <property type="protein sequence ID" value="AWA31311.1"/>
    <property type="molecule type" value="Genomic_DNA"/>
</dbReference>
<evidence type="ECO:0000256" key="7">
    <source>
        <dbReference type="ARBA" id="ARBA00023273"/>
    </source>
</evidence>
<dbReference type="PROSITE" id="PS50194">
    <property type="entry name" value="FILAMIN_REPEAT"/>
    <property type="match status" value="1"/>
</dbReference>
<evidence type="ECO:0000259" key="9">
    <source>
        <dbReference type="SMART" id="SM00560"/>
    </source>
</evidence>
<keyword evidence="6" id="KW-1015">Disulfide bond</keyword>
<dbReference type="InterPro" id="IPR058515">
    <property type="entry name" value="DUF8202"/>
</dbReference>
<reference evidence="10 11" key="1">
    <citation type="submission" date="2018-04" db="EMBL/GenBank/DDBJ databases">
        <title>Genome sequencing of Flavobacterium sp. HYN0048.</title>
        <authorList>
            <person name="Yi H."/>
            <person name="Baek C."/>
        </authorList>
    </citation>
    <scope>NUCLEOTIDE SEQUENCE [LARGE SCALE GENOMIC DNA]</scope>
    <source>
        <strain evidence="10 11">HYN0048</strain>
    </source>
</reference>
<evidence type="ECO:0000256" key="4">
    <source>
        <dbReference type="ARBA" id="ARBA00022729"/>
    </source>
</evidence>
<dbReference type="InterPro" id="IPR026444">
    <property type="entry name" value="Secre_tail"/>
</dbReference>
<dbReference type="SUPFAM" id="SSF49899">
    <property type="entry name" value="Concanavalin A-like lectins/glucanases"/>
    <property type="match status" value="1"/>
</dbReference>
<accession>A0A2S0RJJ4</accession>
<dbReference type="SMART" id="SM00282">
    <property type="entry name" value="LamG"/>
    <property type="match status" value="1"/>
</dbReference>
<dbReference type="KEGG" id="fmg:HYN48_15095"/>
<organism evidence="10 11">
    <name type="scientific">Flavobacterium magnum</name>
    <dbReference type="NCBI Taxonomy" id="2162713"/>
    <lineage>
        <taxon>Bacteria</taxon>
        <taxon>Pseudomonadati</taxon>
        <taxon>Bacteroidota</taxon>
        <taxon>Flavobacteriia</taxon>
        <taxon>Flavobacteriales</taxon>
        <taxon>Flavobacteriaceae</taxon>
        <taxon>Flavobacterium</taxon>
    </lineage>
</organism>
<dbReference type="Pfam" id="PF19408">
    <property type="entry name" value="PKD_6"/>
    <property type="match status" value="3"/>
</dbReference>
<dbReference type="InterPro" id="IPR053879">
    <property type="entry name" value="HYDIN_VesB_CFA65-like_Ig"/>
</dbReference>
<protein>
    <recommendedName>
        <fullName evidence="12">LamG-like jellyroll fold domain-containing protein</fullName>
    </recommendedName>
</protein>
<dbReference type="GO" id="GO:0004553">
    <property type="term" value="F:hydrolase activity, hydrolyzing O-glycosyl compounds"/>
    <property type="evidence" value="ECO:0007669"/>
    <property type="project" value="UniProtKB-ARBA"/>
</dbReference>
<dbReference type="Gene3D" id="2.60.40.10">
    <property type="entry name" value="Immunoglobulins"/>
    <property type="match status" value="3"/>
</dbReference>
<evidence type="ECO:0000259" key="8">
    <source>
        <dbReference type="SMART" id="SM00282"/>
    </source>
</evidence>
<dbReference type="SMART" id="SM00560">
    <property type="entry name" value="LamGL"/>
    <property type="match status" value="1"/>
</dbReference>
<dbReference type="InterPro" id="IPR045829">
    <property type="entry name" value="PKD_6"/>
</dbReference>
<dbReference type="InterPro" id="IPR013783">
    <property type="entry name" value="Ig-like_fold"/>
</dbReference>
<keyword evidence="5" id="KW-0969">Cilium</keyword>
<dbReference type="InterPro" id="IPR049304">
    <property type="entry name" value="Gly_rich_dom"/>
</dbReference>
<evidence type="ECO:0000313" key="10">
    <source>
        <dbReference type="EMBL" id="AWA31311.1"/>
    </source>
</evidence>
<evidence type="ECO:0000256" key="1">
    <source>
        <dbReference type="ARBA" id="ARBA00004138"/>
    </source>
</evidence>
<feature type="domain" description="LamG-like jellyroll fold" evidence="9">
    <location>
        <begin position="1500"/>
        <end position="1629"/>
    </location>
</feature>
<evidence type="ECO:0000256" key="2">
    <source>
        <dbReference type="ARBA" id="ARBA00004496"/>
    </source>
</evidence>
<dbReference type="Pfam" id="PF13385">
    <property type="entry name" value="Laminin_G_3"/>
    <property type="match status" value="1"/>
</dbReference>
<dbReference type="InterPro" id="IPR017868">
    <property type="entry name" value="Filamin/ABP280_repeat-like"/>
</dbReference>
<proteinExistence type="predicted"/>
<dbReference type="InterPro" id="IPR001791">
    <property type="entry name" value="Laminin_G"/>
</dbReference>
<dbReference type="Gene3D" id="2.60.120.200">
    <property type="match status" value="1"/>
</dbReference>
<sequence>MPAGVTSIRVEAWGAGGAGGGATGAPSAGGGGAGGAYVRNNAVNVIPGNTYTVTVGTGGVGSTGNGGAGGSSWFGSTLTILAVGGSGGNAAIVNSNTAAGATAPIMGNVGGTTNFYGGNGGTGVAGGTSGGGGGASAGTGSNGSAAVGVTGGVAVTGGTAGANGSATSGDGAAAGGYGAGGAGGRTGTTTDRAGGSGSAGRVVITWVCSTYSLTSSTLPANTCQGSAATVTLNGAAANLPTGTYTVTYNLSGSNTATGNTASMTVTVAGTGSFNTSALANSGATTVTITNLASGGTSPNNCSSSISTNNTASTTVITTPAQPSTITGNNSPCIGSSQSYSVTGVGGVTYSWTFPSGWTQTAGGTTNSVTVTVGSGTGNVQVTPSNSCGSGTARTLAVSPTTTPAQPAAITGNATPCIGATLVSYAVTNVAGVTYNWTLPSGWTQTGGTNTNSITVTVGAGSGNISVTATNSCGTSTARTLAVTPSTAPAQPSVITGATNVCETTIQNYSVTAVSGVTYNWTFPSGWTQTAGGTTNSVTVTAGSGSGNITVTPSISCGSGTPRTLAVTATAMPTVLTTTPGSRVGTGSVTLGATASTGTISWFAAATGGAALGTGTSFATPDIVTSTTFYIEVSNGGCVTSPRTGILATVNAPEIAVSGNGFNIADEDTTPETTDNTDFGTVNVLISSTKTYTIQNIGTLPLTIGTFTIAGANASEFVLMTSPATNLAAGASTTFSVKFTPTAAGVRNATLSFVTNDSDENPFNFYIRGTGGTGVSPEINIQGLGVTIADGAARGAAADGTLFTTTTIGNSTTRTFTIQNLGTGPLTLSGGPSYVSVTGSGFFTVITQPSGTIAAGGSTTFQIRYTPTNTGSAVAIVTINNSDDDEGVFDFVIEGNGVISGRDIGIEGNEVAISDGATTSSIANQTDFGITDLSTVIAIPFNVYSYGTSSLAISSTAITAGSGFTISSLSGTVNSGSPASFVVTFTPSSVGSFSATVTVTSNANSPSSKATFTFVVTAQVQNTTALTNGPGGVTSNLKFWLKANSEIGTVNDNDNLSIWNDQTTGSTKDAIAKFSREPKFRNNTADNVNFNPVIKFNGASTLYGNQGFNNQDMFIVLKPKNNITSSTSAQDIYCGDDIAINKNSQDVTGFEMGNTSTRYGANPDIVAYNQGASSSYGIAEYNATKIYSGVNMFNPRRNTATGRMMLLCNGSTLSTTEYLTGTNYQPYKDIVNSRYWLGRSEYFDASYEGDILEIINYSSLNSNADKSKIESYLAIKYGITLGVNGVSQDYVDSDGTTIYPSANGFNYNIAGIGRDDKSQLNQKQSRTENTSSDVTMGLTTIEAKNSDNTATFDNDKNFLIWGSNNGTLGAQAPILVNMSAGVAGLTTQVDFVSIGRTWKVIENGGDVKTVTVSVPSTLLTSTITPPGDFLMFISSSPIFSPTAEYRVMRANGSKLETTYDFNGTTYITFGYAPERTFVRSISFDGVDDYMDAGNVLNLNNTNFTVSAWIKRNASNRTILSKRNNTFTTGYELSINSGGFAEMSWMNGTKQTITSSVVIPTGKWHNIGVTFDGTNARMYIDGVLDTTEALLPVPANTQSFIIAAADGTNTTSFFNGTIDEVRVWGTALTAAQLRYVMNQELREHSDSTVNGSIVPQTVTLNEVKSIPWSSVKAYYPMSTYTYTNAKDMSDNDYTAAIKNLITVDYQTAPLPYVSNADGDWTTDTTWKNSDVQDNPYSFSIVDGTTRIGWNIVQTSHNITTSTNKVVLELDMLSNKLTADNDIKIEVTHYLSLDGKIDLVGKSQLVQPFGSDLDPTSSGAIERDQQGQSNMYNYNYWSSPVSALSTTANNLGYTITDVIRDGSDPDNIKNINWVSDQSVTASDPISISDAWIFKFQNVGNAYANWGYIGSTGTLLPGEGFTMKGSAAATPTQNYTFTGKPNNGAITLPIGAGFLNLCGNPYASALDSQQFINDNLDSIDGTLYLWEHYSTNNTHVYSDYQGGYAALTNVGGTPPVAAPGISGLGSSSRIPKRFIPVGQGFFVVGNSTGGSIKFNNNQRLFVKETSGSSNIMFRNANQTNSASDSNGSGNQDDSYLVTGFAKIRLGFTSATNYHRQLLLGFMNEYATSAIDPGYDAVMFDQLADDMYFLNGETRLIIQGEGFFNEANIYPLGVKAGIDGNVQFNIDEMINFEDDQDVYIYDDEDQSYHDIKAGTYDVVLPQGTYESRFSLRFVSSTLGIENQQPNGPAISFTNNNNSINIQNNEHRFTVNSVALFNVLGQSLETWEMDGNSDALLQIPVKNHAAGTYIVKINTSAGSFSRKIVMK</sequence>
<dbReference type="GO" id="GO:0005975">
    <property type="term" value="P:carbohydrate metabolic process"/>
    <property type="evidence" value="ECO:0007669"/>
    <property type="project" value="UniProtKB-ARBA"/>
</dbReference>
<evidence type="ECO:0000256" key="3">
    <source>
        <dbReference type="ARBA" id="ARBA00022490"/>
    </source>
</evidence>
<keyword evidence="11" id="KW-1185">Reference proteome</keyword>
<evidence type="ECO:0000313" key="11">
    <source>
        <dbReference type="Proteomes" id="UP000244193"/>
    </source>
</evidence>
<dbReference type="Proteomes" id="UP000244193">
    <property type="component" value="Chromosome"/>
</dbReference>
<evidence type="ECO:0000256" key="5">
    <source>
        <dbReference type="ARBA" id="ARBA00023069"/>
    </source>
</evidence>
<comment type="subcellular location">
    <subcellularLocation>
        <location evidence="1">Cell projection</location>
        <location evidence="1">Cilium</location>
    </subcellularLocation>
    <subcellularLocation>
        <location evidence="2">Cytoplasm</location>
    </subcellularLocation>
</comment>
<dbReference type="NCBIfam" id="TIGR04183">
    <property type="entry name" value="Por_Secre_tail"/>
    <property type="match status" value="1"/>
</dbReference>
<keyword evidence="4" id="KW-0732">Signal</keyword>
<dbReference type="Pfam" id="PF22544">
    <property type="entry name" value="HYDIN_VesB_CFA65-like_Ig"/>
    <property type="match status" value="1"/>
</dbReference>
<feature type="domain" description="Laminin G" evidence="8">
    <location>
        <begin position="1500"/>
        <end position="1624"/>
    </location>
</feature>
<dbReference type="Pfam" id="PF21722">
    <property type="entry name" value="Gly_rich_2"/>
    <property type="match status" value="1"/>
</dbReference>
<keyword evidence="7" id="KW-0966">Cell projection</keyword>
<dbReference type="NCBIfam" id="NF012200">
    <property type="entry name" value="choice_anch_D"/>
    <property type="match status" value="3"/>
</dbReference>
<keyword evidence="3" id="KW-0963">Cytoplasm</keyword>
<name>A0A2S0RJJ4_9FLAO</name>
<gene>
    <name evidence="10" type="ORF">HYN48_15095</name>
</gene>
<dbReference type="Pfam" id="PF19081">
    <property type="entry name" value="Ig_7"/>
    <property type="match status" value="1"/>
</dbReference>
<dbReference type="InterPro" id="IPR006558">
    <property type="entry name" value="LamG-like"/>
</dbReference>
<evidence type="ECO:0000256" key="6">
    <source>
        <dbReference type="ARBA" id="ARBA00023157"/>
    </source>
</evidence>